<dbReference type="KEGG" id="dar:Daro_0404"/>
<reference evidence="2" key="1">
    <citation type="submission" date="2005-08" db="EMBL/GenBank/DDBJ databases">
        <title>Complete sequence of Dechloromonas aromatica RCB.</title>
        <authorList>
            <person name="Salinero K.K."/>
            <person name="Copeland A."/>
            <person name="Lucas S."/>
            <person name="Lapidus A."/>
            <person name="Barry K."/>
            <person name="Detter J.C."/>
            <person name="Glavina T."/>
            <person name="Hammon N."/>
            <person name="Israni S."/>
            <person name="Pitluck S."/>
            <person name="Di Bartolo G."/>
            <person name="Trong S."/>
            <person name="Schmutz J."/>
            <person name="Larimer F."/>
            <person name="Land M."/>
            <person name="Ivanova N."/>
            <person name="Richardson P."/>
        </authorList>
    </citation>
    <scope>NUCLEOTIDE SEQUENCE</scope>
    <source>
        <strain evidence="2">RCB</strain>
    </source>
</reference>
<dbReference type="STRING" id="159087.Daro_0404"/>
<dbReference type="Gene3D" id="3.20.20.140">
    <property type="entry name" value="Metal-dependent hydrolases"/>
    <property type="match status" value="1"/>
</dbReference>
<dbReference type="InterPro" id="IPR006311">
    <property type="entry name" value="TAT_signal"/>
</dbReference>
<evidence type="ECO:0000313" key="2">
    <source>
        <dbReference type="EMBL" id="AAZ45161.1"/>
    </source>
</evidence>
<sequence length="415" mass="44910">MAFRSPPIDLSRRRLIGLLAGGAALSAAGWSSAKPMLVNKCRVAIPAGLIDSPWLQQAWAGIDPAQLWDCHVHLAGIGDGGSGIVVGPQLSSVLHPLHYAQRLFYMNAGCAHDAPGKVDQAYVARLLNLCDAMPEGFKVMLFAFECFHDGKGDSHPEHSAFYVPNAWAAKLARDFPARFEWVASLHPYRASAADDLKLAIANGARAVKWLPAAMGMDPSDAKCDAFYRVLAESGTPLIVHCGEEKAVKGSDTQAFGNPLRLRRALDAGVKVIVAHCASLGDDIDDDGKARCSFDLFLKLMSEPRAKGLLLGDISAITQRNRKPALIRTLLERGDLHDRLLHGSDYPLPGIVPLTSTSALARAGLLPKAAISDLDILRQHNPLLFDFTLKRLLNWQGHSFSPAIFHTCRLFAASHA</sequence>
<feature type="domain" description="Amidohydrolase-related" evidence="1">
    <location>
        <begin position="68"/>
        <end position="348"/>
    </location>
</feature>
<dbReference type="InterPro" id="IPR006680">
    <property type="entry name" value="Amidohydro-rel"/>
</dbReference>
<keyword evidence="2" id="KW-0378">Hydrolase</keyword>
<name>Q47J20_DECAR</name>
<dbReference type="SUPFAM" id="SSF51556">
    <property type="entry name" value="Metallo-dependent hydrolases"/>
    <property type="match status" value="1"/>
</dbReference>
<dbReference type="GO" id="GO:0016787">
    <property type="term" value="F:hydrolase activity"/>
    <property type="evidence" value="ECO:0007669"/>
    <property type="project" value="UniProtKB-KW"/>
</dbReference>
<dbReference type="EMBL" id="CP000089">
    <property type="protein sequence ID" value="AAZ45161.1"/>
    <property type="molecule type" value="Genomic_DNA"/>
</dbReference>
<accession>Q47J20</accession>
<dbReference type="Pfam" id="PF04909">
    <property type="entry name" value="Amidohydro_2"/>
    <property type="match status" value="1"/>
</dbReference>
<evidence type="ECO:0000259" key="1">
    <source>
        <dbReference type="Pfam" id="PF04909"/>
    </source>
</evidence>
<proteinExistence type="predicted"/>
<protein>
    <submittedName>
        <fullName evidence="2">Amidohydrolase 2</fullName>
    </submittedName>
</protein>
<dbReference type="InterPro" id="IPR032466">
    <property type="entry name" value="Metal_Hydrolase"/>
</dbReference>
<dbReference type="eggNOG" id="COG2159">
    <property type="taxonomic scope" value="Bacteria"/>
</dbReference>
<gene>
    <name evidence="2" type="ordered locus">Daro_0404</name>
</gene>
<dbReference type="PROSITE" id="PS51318">
    <property type="entry name" value="TAT"/>
    <property type="match status" value="1"/>
</dbReference>
<organism evidence="2">
    <name type="scientific">Dechloromonas aromatica (strain RCB)</name>
    <dbReference type="NCBI Taxonomy" id="159087"/>
    <lineage>
        <taxon>Bacteria</taxon>
        <taxon>Pseudomonadati</taxon>
        <taxon>Pseudomonadota</taxon>
        <taxon>Betaproteobacteria</taxon>
        <taxon>Rhodocyclales</taxon>
        <taxon>Azonexaceae</taxon>
        <taxon>Dechloromonas</taxon>
    </lineage>
</organism>
<dbReference type="AlphaFoldDB" id="Q47J20"/>
<dbReference type="HOGENOM" id="CLU_659950_0_0_4"/>